<dbReference type="AlphaFoldDB" id="A0A1E5T6M3"/>
<keyword evidence="3 5" id="KW-0663">Pyridoxal phosphate</keyword>
<feature type="active site" description="Nucleophile" evidence="4">
    <location>
        <position position="66"/>
    </location>
</feature>
<dbReference type="Gene3D" id="3.40.50.1100">
    <property type="match status" value="2"/>
</dbReference>
<organism evidence="7 8">
    <name type="scientific">Roseivirga misakiensis</name>
    <dbReference type="NCBI Taxonomy" id="1563681"/>
    <lineage>
        <taxon>Bacteria</taxon>
        <taxon>Pseudomonadati</taxon>
        <taxon>Bacteroidota</taxon>
        <taxon>Cytophagia</taxon>
        <taxon>Cytophagales</taxon>
        <taxon>Roseivirgaceae</taxon>
        <taxon>Roseivirga</taxon>
    </lineage>
</organism>
<keyword evidence="8" id="KW-1185">Reference proteome</keyword>
<evidence type="ECO:0000256" key="2">
    <source>
        <dbReference type="ARBA" id="ARBA00008639"/>
    </source>
</evidence>
<reference evidence="7 8" key="1">
    <citation type="submission" date="2016-08" db="EMBL/GenBank/DDBJ databases">
        <title>Draft genome of Fabibacter sp. strain SK-8.</title>
        <authorList>
            <person name="Wong S.-K."/>
            <person name="Hamasaki K."/>
            <person name="Yoshizawa S."/>
        </authorList>
    </citation>
    <scope>NUCLEOTIDE SEQUENCE [LARGE SCALE GENOMIC DNA]</scope>
    <source>
        <strain evidence="7 8">SK-8</strain>
    </source>
</reference>
<dbReference type="STRING" id="1563681.BFP71_05145"/>
<dbReference type="InterPro" id="IPR027278">
    <property type="entry name" value="ACCD_DCysDesulf"/>
</dbReference>
<comment type="similarity">
    <text evidence="2">Belongs to the ACC deaminase/D-cysteine desulfhydrase family.</text>
</comment>
<name>A0A1E5T6M3_9BACT</name>
<feature type="modified residue" description="N6-(pyridoxal phosphate)lysine" evidence="5">
    <location>
        <position position="39"/>
    </location>
</feature>
<protein>
    <submittedName>
        <fullName evidence="7">1-aminocyclopropane-1-carboxylate deaminase</fullName>
    </submittedName>
</protein>
<dbReference type="SUPFAM" id="SSF53686">
    <property type="entry name" value="Tryptophan synthase beta subunit-like PLP-dependent enzymes"/>
    <property type="match status" value="1"/>
</dbReference>
<accession>A0A1E5T6M3</accession>
<comment type="caution">
    <text evidence="7">The sequence shown here is derived from an EMBL/GenBank/DDBJ whole genome shotgun (WGS) entry which is preliminary data.</text>
</comment>
<feature type="domain" description="Tryptophan synthase beta chain-like PALP" evidence="6">
    <location>
        <begin position="5"/>
        <end position="285"/>
    </location>
</feature>
<gene>
    <name evidence="7" type="ORF">BFP71_05145</name>
</gene>
<evidence type="ECO:0000313" key="8">
    <source>
        <dbReference type="Proteomes" id="UP000095552"/>
    </source>
</evidence>
<dbReference type="InterPro" id="IPR036052">
    <property type="entry name" value="TrpB-like_PALP_sf"/>
</dbReference>
<proteinExistence type="inferred from homology"/>
<dbReference type="PANTHER" id="PTHR43780">
    <property type="entry name" value="1-AMINOCYCLOPROPANE-1-CARBOXYLATE DEAMINASE-RELATED"/>
    <property type="match status" value="1"/>
</dbReference>
<dbReference type="Proteomes" id="UP000095552">
    <property type="component" value="Unassembled WGS sequence"/>
</dbReference>
<evidence type="ECO:0000256" key="5">
    <source>
        <dbReference type="PIRSR" id="PIRSR006278-2"/>
    </source>
</evidence>
<dbReference type="OrthoDB" id="9801249at2"/>
<evidence type="ECO:0000256" key="1">
    <source>
        <dbReference type="ARBA" id="ARBA00001933"/>
    </source>
</evidence>
<dbReference type="GO" id="GO:0019148">
    <property type="term" value="F:D-cysteine desulfhydrase activity"/>
    <property type="evidence" value="ECO:0007669"/>
    <property type="project" value="TreeGrafter"/>
</dbReference>
<dbReference type="Pfam" id="PF00291">
    <property type="entry name" value="PALP"/>
    <property type="match status" value="1"/>
</dbReference>
<dbReference type="RefSeq" id="WP_069834356.1">
    <property type="nucleotide sequence ID" value="NZ_MDGQ01000003.1"/>
</dbReference>
<evidence type="ECO:0000256" key="4">
    <source>
        <dbReference type="PIRSR" id="PIRSR006278-1"/>
    </source>
</evidence>
<dbReference type="PANTHER" id="PTHR43780:SF2">
    <property type="entry name" value="1-AMINOCYCLOPROPANE-1-CARBOXYLATE DEAMINASE-RELATED"/>
    <property type="match status" value="1"/>
</dbReference>
<sequence>MEISPAPVQQIHEPLFEQKGVQVFIKREDLTHPVVSGNKWRKLKYNLQAAKEQQHDTLLTFGGAYSNHIHAVAGAGKAFGFKTIGIIRGEETLPLNHTLTYAKSCGMELRYMDRATYRLKNSLEVKHNLLSAFGKFYLIPEGGTNALAIKGCEEIVEDLSETYDYYTLGVGTGGTISGLIASLKGLNQVIGFSSLKGDFLTQEVENLLVDYNGREYKNWQINNDFHFGGYAKIKPEFLSFIKSFEDQHGILLDPVYTGKSLYGLYQLINKDYFGRGTRILFIHTGGLQGRSGFGI</sequence>
<dbReference type="InterPro" id="IPR001926">
    <property type="entry name" value="TrpB-like_PALP"/>
</dbReference>
<evidence type="ECO:0000256" key="3">
    <source>
        <dbReference type="ARBA" id="ARBA00022898"/>
    </source>
</evidence>
<evidence type="ECO:0000313" key="7">
    <source>
        <dbReference type="EMBL" id="OEK07044.1"/>
    </source>
</evidence>
<dbReference type="PIRSF" id="PIRSF006278">
    <property type="entry name" value="ACCD_DCysDesulf"/>
    <property type="match status" value="1"/>
</dbReference>
<evidence type="ECO:0000259" key="6">
    <source>
        <dbReference type="Pfam" id="PF00291"/>
    </source>
</evidence>
<dbReference type="EMBL" id="MDGQ01000003">
    <property type="protein sequence ID" value="OEK07044.1"/>
    <property type="molecule type" value="Genomic_DNA"/>
</dbReference>
<comment type="cofactor">
    <cofactor evidence="1">
        <name>pyridoxal 5'-phosphate</name>
        <dbReference type="ChEBI" id="CHEBI:597326"/>
    </cofactor>
</comment>